<proteinExistence type="inferred from homology"/>
<dbReference type="Pfam" id="PF03780">
    <property type="entry name" value="Asp23"/>
    <property type="match status" value="1"/>
</dbReference>
<protein>
    <submittedName>
        <fullName evidence="2">Asp23/Gls24 family envelope stress response protein</fullName>
    </submittedName>
</protein>
<evidence type="ECO:0000256" key="1">
    <source>
        <dbReference type="ARBA" id="ARBA00005721"/>
    </source>
</evidence>
<gene>
    <name evidence="2" type="ORF">KDA82_37395</name>
</gene>
<evidence type="ECO:0000313" key="3">
    <source>
        <dbReference type="Proteomes" id="UP000675554"/>
    </source>
</evidence>
<dbReference type="PANTHER" id="PTHR34297:SF3">
    <property type="entry name" value="ALKALINE SHOCK PROTEIN 23"/>
    <property type="match status" value="1"/>
</dbReference>
<reference evidence="2" key="1">
    <citation type="submission" date="2021-04" db="EMBL/GenBank/DDBJ databases">
        <title>Sequencing of actinobacteria type strains.</title>
        <authorList>
            <person name="Nguyen G.-S."/>
            <person name="Wentzel A."/>
        </authorList>
    </citation>
    <scope>NUCLEOTIDE SEQUENCE</scope>
    <source>
        <strain evidence="2">DSM 42095</strain>
    </source>
</reference>
<dbReference type="InterPro" id="IPR005531">
    <property type="entry name" value="Asp23"/>
</dbReference>
<keyword evidence="3" id="KW-1185">Reference proteome</keyword>
<dbReference type="EMBL" id="JAGSMN010001553">
    <property type="protein sequence ID" value="MBR7678544.1"/>
    <property type="molecule type" value="Genomic_DNA"/>
</dbReference>
<comment type="caution">
    <text evidence="2">The sequence shown here is derived from an EMBL/GenBank/DDBJ whole genome shotgun (WGS) entry which is preliminary data.</text>
</comment>
<organism evidence="2 3">
    <name type="scientific">Streptomyces daliensis</name>
    <dbReference type="NCBI Taxonomy" id="299421"/>
    <lineage>
        <taxon>Bacteria</taxon>
        <taxon>Bacillati</taxon>
        <taxon>Actinomycetota</taxon>
        <taxon>Actinomycetes</taxon>
        <taxon>Kitasatosporales</taxon>
        <taxon>Streptomycetaceae</taxon>
        <taxon>Streptomyces</taxon>
    </lineage>
</organism>
<accession>A0A8T4JAD6</accession>
<evidence type="ECO:0000313" key="2">
    <source>
        <dbReference type="EMBL" id="MBR7678544.1"/>
    </source>
</evidence>
<feature type="non-terminal residue" evidence="2">
    <location>
        <position position="1"/>
    </location>
</feature>
<comment type="similarity">
    <text evidence="1">Belongs to the asp23 family.</text>
</comment>
<dbReference type="PANTHER" id="PTHR34297">
    <property type="entry name" value="HYPOTHETICAL CYTOSOLIC PROTEIN-RELATED"/>
    <property type="match status" value="1"/>
</dbReference>
<dbReference type="AlphaFoldDB" id="A0A8T4JAD6"/>
<dbReference type="Proteomes" id="UP000675554">
    <property type="component" value="Unassembled WGS sequence"/>
</dbReference>
<sequence length="133" mass="14044">ADTPPATRGRTSIADGVVEKIAGMAAREVPGVHTLGGGLARRLGAVRERVPGSRPDVAQGVKVEVGQRQTAIDVDIVVEYGVPIADVAAALRENVIAAVERMTALEVVEVNVSVIDVRLPDDEAEEETETRVR</sequence>
<name>A0A8T4JAD6_9ACTN</name>